<evidence type="ECO:0000256" key="1">
    <source>
        <dbReference type="SAM" id="MobiDB-lite"/>
    </source>
</evidence>
<reference evidence="4" key="1">
    <citation type="journal article" date="2012" name="Nat. Genet.">
        <title>Lifestyle transitions in plant pathogenic Colletotrichum fungi deciphered by genome and transcriptome analyses.</title>
        <authorList>
            <person name="O'Connell R.J."/>
            <person name="Thon M.R."/>
            <person name="Hacquard S."/>
            <person name="Amyotte S.G."/>
            <person name="Kleemann J."/>
            <person name="Torres M.F."/>
            <person name="Damm U."/>
            <person name="Buiate E.A."/>
            <person name="Epstein L."/>
            <person name="Alkan N."/>
            <person name="Altmueller J."/>
            <person name="Alvarado-Balderrama L."/>
            <person name="Bauser C.A."/>
            <person name="Becker C."/>
            <person name="Birren B.W."/>
            <person name="Chen Z."/>
            <person name="Choi J."/>
            <person name="Crouch J.A."/>
            <person name="Duvick J.P."/>
            <person name="Farman M.A."/>
            <person name="Gan P."/>
            <person name="Heiman D."/>
            <person name="Henrissat B."/>
            <person name="Howard R.J."/>
            <person name="Kabbage M."/>
            <person name="Koch C."/>
            <person name="Kracher B."/>
            <person name="Kubo Y."/>
            <person name="Law A.D."/>
            <person name="Lebrun M.-H."/>
            <person name="Lee Y.-H."/>
            <person name="Miyara I."/>
            <person name="Moore N."/>
            <person name="Neumann U."/>
            <person name="Nordstroem K."/>
            <person name="Panaccione D.G."/>
            <person name="Panstruga R."/>
            <person name="Place M."/>
            <person name="Proctor R.H."/>
            <person name="Prusky D."/>
            <person name="Rech G."/>
            <person name="Reinhardt R."/>
            <person name="Rollins J.A."/>
            <person name="Rounsley S."/>
            <person name="Schardl C.L."/>
            <person name="Schwartz D.C."/>
            <person name="Shenoy N."/>
            <person name="Shirasu K."/>
            <person name="Sikhakolli U.R."/>
            <person name="Stueber K."/>
            <person name="Sukno S.A."/>
            <person name="Sweigard J.A."/>
            <person name="Takano Y."/>
            <person name="Takahara H."/>
            <person name="Trail F."/>
            <person name="van der Does H.C."/>
            <person name="Voll L.M."/>
            <person name="Will I."/>
            <person name="Young S."/>
            <person name="Zeng Q."/>
            <person name="Zhang J."/>
            <person name="Zhou S."/>
            <person name="Dickman M.B."/>
            <person name="Schulze-Lefert P."/>
            <person name="Ver Loren van Themaat E."/>
            <person name="Ma L.-J."/>
            <person name="Vaillancourt L.J."/>
        </authorList>
    </citation>
    <scope>NUCLEOTIDE SEQUENCE [LARGE SCALE GENOMIC DNA]</scope>
    <source>
        <strain evidence="4">M1.001 / M2 / FGSC 10212</strain>
    </source>
</reference>
<dbReference type="Proteomes" id="UP000008782">
    <property type="component" value="Unassembled WGS sequence"/>
</dbReference>
<name>E3QPJ9_COLGM</name>
<protein>
    <recommendedName>
        <fullName evidence="2">F-box domain-containing protein</fullName>
    </recommendedName>
</protein>
<sequence length="532" mass="60146">MQTLPQEVVDQIASNLYRPDLKNLLLLSPTLRMAAEKHSEGLTKCKLHYKDLDNFVEKFRGARFCWLQEVEFDLRLPGGVGHDDVNAPDDPAGDQACKDDLSTQIHALFNALKVLEGTEGPKGTIQLKIISPERQNPESTRLTAGRHIHLHGLEQVHVLQSIGSLYVGPPASLQDPSLYNKLPLRTPLDLSTKLPNLGMLRIDLLDEHNCDPECERTRFDEREEFALVAETMSLQVKRAEIILQRRKAHEVLDHDSAMPNLVRGGPRDPFSSSLRVLCRYLTQLQLSAIIDQSFFWPDDGEGDVWPNMESLEVKFHPTTPLGSWYFLGPRGEGNGVQGYPVDGIEYLGESQNTEGGTIIMGHAPCRPSGWRLKPNPETLRPLLSAYAKAAAKMPRLKEAMIWSPIWWSPGNHARPRFSYHSHFDMMNNKRSLGWGIGYNAPGTETKPDRPESASSEDSEDGDVRLFEWRTGSWEPDDALKDLFHEIGREKHGEEFDDDWDPDANQEDLFFEGFCVGKESYMISELKGEEILQ</sequence>
<dbReference type="HOGENOM" id="CLU_029473_0_0_1"/>
<accession>E3QPJ9</accession>
<evidence type="ECO:0000259" key="2">
    <source>
        <dbReference type="PROSITE" id="PS50181"/>
    </source>
</evidence>
<dbReference type="VEuPathDB" id="FungiDB:GLRG_08048"/>
<proteinExistence type="predicted"/>
<dbReference type="PROSITE" id="PS50181">
    <property type="entry name" value="FBOX"/>
    <property type="match status" value="1"/>
</dbReference>
<dbReference type="OrthoDB" id="5985073at2759"/>
<dbReference type="RefSeq" id="XP_008096924.1">
    <property type="nucleotide sequence ID" value="XM_008098733.1"/>
</dbReference>
<dbReference type="EMBL" id="GG697365">
    <property type="protein sequence ID" value="EFQ32904.1"/>
    <property type="molecule type" value="Genomic_DNA"/>
</dbReference>
<dbReference type="AlphaFoldDB" id="E3QPJ9"/>
<dbReference type="InterPro" id="IPR001810">
    <property type="entry name" value="F-box_dom"/>
</dbReference>
<organism evidence="4">
    <name type="scientific">Colletotrichum graminicola (strain M1.001 / M2 / FGSC 10212)</name>
    <name type="common">Maize anthracnose fungus</name>
    <name type="synonym">Glomerella graminicola</name>
    <dbReference type="NCBI Taxonomy" id="645133"/>
    <lineage>
        <taxon>Eukaryota</taxon>
        <taxon>Fungi</taxon>
        <taxon>Dikarya</taxon>
        <taxon>Ascomycota</taxon>
        <taxon>Pezizomycotina</taxon>
        <taxon>Sordariomycetes</taxon>
        <taxon>Hypocreomycetidae</taxon>
        <taxon>Glomerellales</taxon>
        <taxon>Glomerellaceae</taxon>
        <taxon>Colletotrichum</taxon>
        <taxon>Colletotrichum graminicola species complex</taxon>
    </lineage>
</organism>
<gene>
    <name evidence="3" type="ORF">GLRG_08048</name>
</gene>
<feature type="region of interest" description="Disordered" evidence="1">
    <location>
        <begin position="439"/>
        <end position="461"/>
    </location>
</feature>
<evidence type="ECO:0000313" key="3">
    <source>
        <dbReference type="EMBL" id="EFQ32904.1"/>
    </source>
</evidence>
<feature type="domain" description="F-box" evidence="2">
    <location>
        <begin position="1"/>
        <end position="52"/>
    </location>
</feature>
<evidence type="ECO:0000313" key="4">
    <source>
        <dbReference type="Proteomes" id="UP000008782"/>
    </source>
</evidence>
<dbReference type="eggNOG" id="ENOG502SQ9U">
    <property type="taxonomic scope" value="Eukaryota"/>
</dbReference>
<keyword evidence="4" id="KW-1185">Reference proteome</keyword>
<dbReference type="STRING" id="645133.E3QPJ9"/>
<dbReference type="GeneID" id="24413413"/>